<comment type="caution">
    <text evidence="2">The sequence shown here is derived from an EMBL/GenBank/DDBJ whole genome shotgun (WGS) entry which is preliminary data.</text>
</comment>
<dbReference type="SUPFAM" id="SSF53474">
    <property type="entry name" value="alpha/beta-Hydrolases"/>
    <property type="match status" value="1"/>
</dbReference>
<feature type="domain" description="Serine aminopeptidase S33" evidence="1">
    <location>
        <begin position="82"/>
        <end position="265"/>
    </location>
</feature>
<keyword evidence="4" id="KW-1185">Reference proteome</keyword>
<dbReference type="STRING" id="59561.AQZ59_00590"/>
<reference evidence="3" key="2">
    <citation type="submission" date="2023-05" db="EMBL/GenBank/DDBJ databases">
        <title>Genomic Catalog of Human Bladder Bacteria.</title>
        <authorList>
            <person name="Du J."/>
        </authorList>
    </citation>
    <scope>NUCLEOTIDE SEQUENCE</scope>
    <source>
        <strain evidence="3">UMB1304A</strain>
    </source>
</reference>
<organism evidence="2 4">
    <name type="scientific">Trueperella bernardiae</name>
    <dbReference type="NCBI Taxonomy" id="59561"/>
    <lineage>
        <taxon>Bacteria</taxon>
        <taxon>Bacillati</taxon>
        <taxon>Actinomycetota</taxon>
        <taxon>Actinomycetes</taxon>
        <taxon>Actinomycetales</taxon>
        <taxon>Actinomycetaceae</taxon>
        <taxon>Trueperella</taxon>
    </lineage>
</organism>
<accession>A0A0W1KKU4</accession>
<keyword evidence="2" id="KW-0378">Hydrolase</keyword>
<reference evidence="2 4" key="1">
    <citation type="submission" date="2015-11" db="EMBL/GenBank/DDBJ databases">
        <title>Draft Genome Sequence of the Type Strain Trueperella bernardiae LCDC 89-0504T, Isolated from Blood Culture.</title>
        <authorList>
            <person name="Bernier A.-M."/>
            <person name="Bernard K."/>
        </authorList>
    </citation>
    <scope>NUCLEOTIDE SEQUENCE [LARGE SCALE GENOMIC DNA]</scope>
    <source>
        <strain evidence="2 4">LCDC 89-0504</strain>
    </source>
</reference>
<name>A0A0W1KKU4_9ACTO</name>
<dbReference type="Pfam" id="PF12146">
    <property type="entry name" value="Hydrolase_4"/>
    <property type="match status" value="1"/>
</dbReference>
<dbReference type="Proteomes" id="UP001225576">
    <property type="component" value="Unassembled WGS sequence"/>
</dbReference>
<dbReference type="InterPro" id="IPR029058">
    <property type="entry name" value="AB_hydrolase_fold"/>
</dbReference>
<dbReference type="RefSeq" id="WP_062612993.1">
    <property type="nucleotide sequence ID" value="NZ_CALTZF010000018.1"/>
</dbReference>
<evidence type="ECO:0000313" key="3">
    <source>
        <dbReference type="EMBL" id="MDK8601020.1"/>
    </source>
</evidence>
<dbReference type="Proteomes" id="UP000054404">
    <property type="component" value="Unassembled WGS sequence"/>
</dbReference>
<gene>
    <name evidence="2" type="ORF">AQZ59_00590</name>
    <name evidence="3" type="ORF">QP858_00875</name>
</gene>
<dbReference type="Gene3D" id="3.40.50.1820">
    <property type="entry name" value="alpha/beta hydrolase"/>
    <property type="match status" value="1"/>
</dbReference>
<sequence length="341" mass="36703">MAAPAPSWLGSPGPDYLGPSWRARRIYLRDDDGGAPRAHGSTCGGTEFAVLVHEVDAADLVARTGMAALWIPGFVDTFFHVEHAAAWREAGVALVGLDMRRAGRALIGWHRDDIRDMSVRNEEIDRAIEVLRAWGADKVILIGHSTGGLQVPIFAAAHPGAADAIILNSPWFDHNGPDLEKKQLTALVDRVGARLPLLRIGKLDPAYARRLHVDYGGEFRFDPAHKPLDSVPVLAGFFRGVRRAQAQLAAGLAIPTPILVAHSSASGNPKKPTGAELDSTDVVLNVGDMVRLAPKLGRNVELLAVPGGRHDLSLSPAPARTFYTERTISWALDATSTATRY</sequence>
<dbReference type="EMBL" id="JASPDQ010000001">
    <property type="protein sequence ID" value="MDK8601020.1"/>
    <property type="molecule type" value="Genomic_DNA"/>
</dbReference>
<dbReference type="InterPro" id="IPR022742">
    <property type="entry name" value="Hydrolase_4"/>
</dbReference>
<dbReference type="PATRIC" id="fig|59561.3.peg.583"/>
<dbReference type="GO" id="GO:0016787">
    <property type="term" value="F:hydrolase activity"/>
    <property type="evidence" value="ECO:0007669"/>
    <property type="project" value="UniProtKB-KW"/>
</dbReference>
<evidence type="ECO:0000259" key="1">
    <source>
        <dbReference type="Pfam" id="PF12146"/>
    </source>
</evidence>
<protein>
    <submittedName>
        <fullName evidence="3">Alpha/beta fold hydrolase</fullName>
    </submittedName>
    <submittedName>
        <fullName evidence="2">Alpha/beta hydrolase family protein</fullName>
    </submittedName>
</protein>
<dbReference type="OrthoDB" id="9801217at2"/>
<dbReference type="EMBL" id="LNIZ01000002">
    <property type="protein sequence ID" value="KTF04603.1"/>
    <property type="molecule type" value="Genomic_DNA"/>
</dbReference>
<proteinExistence type="predicted"/>
<dbReference type="AlphaFoldDB" id="A0A0W1KKU4"/>
<evidence type="ECO:0000313" key="4">
    <source>
        <dbReference type="Proteomes" id="UP000054404"/>
    </source>
</evidence>
<evidence type="ECO:0000313" key="2">
    <source>
        <dbReference type="EMBL" id="KTF04603.1"/>
    </source>
</evidence>